<dbReference type="AlphaFoldDB" id="A0A7J6WB45"/>
<name>A0A7J6WB45_THATH</name>
<dbReference type="Proteomes" id="UP000554482">
    <property type="component" value="Unassembled WGS sequence"/>
</dbReference>
<evidence type="ECO:0000313" key="2">
    <source>
        <dbReference type="Proteomes" id="UP000554482"/>
    </source>
</evidence>
<evidence type="ECO:0000313" key="1">
    <source>
        <dbReference type="EMBL" id="KAF5194656.1"/>
    </source>
</evidence>
<keyword evidence="1" id="KW-0808">Transferase</keyword>
<keyword evidence="1" id="KW-0489">Methyltransferase</keyword>
<reference evidence="1 2" key="1">
    <citation type="submission" date="2020-06" db="EMBL/GenBank/DDBJ databases">
        <title>Transcriptomic and genomic resources for Thalictrum thalictroides and T. hernandezii: Facilitating candidate gene discovery in an emerging model plant lineage.</title>
        <authorList>
            <person name="Arias T."/>
            <person name="Riano-Pachon D.M."/>
            <person name="Di Stilio V.S."/>
        </authorList>
    </citation>
    <scope>NUCLEOTIDE SEQUENCE [LARGE SCALE GENOMIC DNA]</scope>
    <source>
        <strain evidence="2">cv. WT478/WT964</strain>
        <tissue evidence="1">Leaves</tissue>
    </source>
</reference>
<feature type="non-terminal residue" evidence="1">
    <location>
        <position position="1"/>
    </location>
</feature>
<comment type="caution">
    <text evidence="1">The sequence shown here is derived from an EMBL/GenBank/DDBJ whole genome shotgun (WGS) entry which is preliminary data.</text>
</comment>
<dbReference type="Gene3D" id="3.40.50.150">
    <property type="entry name" value="Vaccinia Virus protein VP39"/>
    <property type="match status" value="1"/>
</dbReference>
<dbReference type="Pfam" id="PF03492">
    <property type="entry name" value="Methyltransf_7"/>
    <property type="match status" value="1"/>
</dbReference>
<dbReference type="GO" id="GO:0032259">
    <property type="term" value="P:methylation"/>
    <property type="evidence" value="ECO:0007669"/>
    <property type="project" value="UniProtKB-KW"/>
</dbReference>
<dbReference type="OrthoDB" id="1890922at2759"/>
<dbReference type="InterPro" id="IPR029063">
    <property type="entry name" value="SAM-dependent_MTases_sf"/>
</dbReference>
<sequence length="232" mass="26054">MCLTVVDLGCSSGPNSLLVISEIIHAVDKTCQKLGRPSPDLQVFLNDLPGNDFNTIFNSLPSFYEKLRREGKWIWTMLCCRDAWLFLWKAFSKRDTTLCPFFQLSALAISVNQIDSSQFQVPQGIENNNDNNHVALMSLPFKAVFLSSRSSEVVLGGRMIIIMLGRTCSDPSTKDFWELLARSLKRHGLKGTSSEGLTLIKEDAHCTGLIQHQVLHEDNETRESVYDKIKSG</sequence>
<protein>
    <submittedName>
        <fullName evidence="1">Jasmonate o-methyltransferase</fullName>
    </submittedName>
</protein>
<gene>
    <name evidence="1" type="ORF">FRX31_015759</name>
</gene>
<dbReference type="InterPro" id="IPR005299">
    <property type="entry name" value="MeTrfase_7"/>
</dbReference>
<accession>A0A7J6WB45</accession>
<organism evidence="1 2">
    <name type="scientific">Thalictrum thalictroides</name>
    <name type="common">Rue-anemone</name>
    <name type="synonym">Anemone thalictroides</name>
    <dbReference type="NCBI Taxonomy" id="46969"/>
    <lineage>
        <taxon>Eukaryota</taxon>
        <taxon>Viridiplantae</taxon>
        <taxon>Streptophyta</taxon>
        <taxon>Embryophyta</taxon>
        <taxon>Tracheophyta</taxon>
        <taxon>Spermatophyta</taxon>
        <taxon>Magnoliopsida</taxon>
        <taxon>Ranunculales</taxon>
        <taxon>Ranunculaceae</taxon>
        <taxon>Thalictroideae</taxon>
        <taxon>Thalictrum</taxon>
    </lineage>
</organism>
<keyword evidence="2" id="KW-1185">Reference proteome</keyword>
<proteinExistence type="predicted"/>
<dbReference type="PANTHER" id="PTHR31009">
    <property type="entry name" value="S-ADENOSYL-L-METHIONINE:CARBOXYL METHYLTRANSFERASE FAMILY PROTEIN"/>
    <property type="match status" value="1"/>
</dbReference>
<dbReference type="EMBL" id="JABWDY010018433">
    <property type="protein sequence ID" value="KAF5194656.1"/>
    <property type="molecule type" value="Genomic_DNA"/>
</dbReference>
<dbReference type="GO" id="GO:0008168">
    <property type="term" value="F:methyltransferase activity"/>
    <property type="evidence" value="ECO:0007669"/>
    <property type="project" value="UniProtKB-KW"/>
</dbReference>
<dbReference type="SUPFAM" id="SSF53335">
    <property type="entry name" value="S-adenosyl-L-methionine-dependent methyltransferases"/>
    <property type="match status" value="1"/>
</dbReference>